<name>A0A067CFK7_SAPPC</name>
<accession>A0A067CFK7</accession>
<evidence type="ECO:0000256" key="1">
    <source>
        <dbReference type="SAM" id="MobiDB-lite"/>
    </source>
</evidence>
<dbReference type="GeneID" id="24127887"/>
<gene>
    <name evidence="2" type="ORF">SPRG_05495</name>
</gene>
<dbReference type="OrthoDB" id="71153at2759"/>
<dbReference type="VEuPathDB" id="FungiDB:SPRG_05495"/>
<dbReference type="EMBL" id="KK583205">
    <property type="protein sequence ID" value="KDO29539.1"/>
    <property type="molecule type" value="Genomic_DNA"/>
</dbReference>
<dbReference type="Proteomes" id="UP000030745">
    <property type="component" value="Unassembled WGS sequence"/>
</dbReference>
<feature type="compositionally biased region" description="Basic residues" evidence="1">
    <location>
        <begin position="1"/>
        <end position="13"/>
    </location>
</feature>
<evidence type="ECO:0008006" key="4">
    <source>
        <dbReference type="Google" id="ProtNLM"/>
    </source>
</evidence>
<feature type="region of interest" description="Disordered" evidence="1">
    <location>
        <begin position="1"/>
        <end position="24"/>
    </location>
</feature>
<protein>
    <recommendedName>
        <fullName evidence="4">BZIP domain-containing protein</fullName>
    </recommendedName>
</protein>
<organism evidence="2 3">
    <name type="scientific">Saprolegnia parasitica (strain CBS 223.65)</name>
    <dbReference type="NCBI Taxonomy" id="695850"/>
    <lineage>
        <taxon>Eukaryota</taxon>
        <taxon>Sar</taxon>
        <taxon>Stramenopiles</taxon>
        <taxon>Oomycota</taxon>
        <taxon>Saprolegniomycetes</taxon>
        <taxon>Saprolegniales</taxon>
        <taxon>Saprolegniaceae</taxon>
        <taxon>Saprolegnia</taxon>
    </lineage>
</organism>
<keyword evidence="3" id="KW-1185">Reference proteome</keyword>
<proteinExistence type="predicted"/>
<dbReference type="OMA" id="VLFVWDE"/>
<dbReference type="AlphaFoldDB" id="A0A067CFK7"/>
<sequence>MRSTKPARKKPSVHRQTQCRNNQRRYRAEARAHLEFLEGAVQSLGTETARLEGQCDSLSLAVQRLPPPPLVVPAHLHDIARCREYWLVFEHGYAIHDMATATAQVAMLRSLMHHDVEVMGAKGVEKVISNWTQYARCFRTLQKVGSAWDVVVVDETTRIVKGVGTITLRIGRETIGALCPQLLANEPLMQRIVGQEIVCPCTQLFYMTLLEDRVMVTRIETDLNMTVGLMALLGSLRDVSDVMTGVQLAPDAELTCWIPPMPTSTPPPMLHSAYDCR</sequence>
<dbReference type="KEGG" id="spar:SPRG_05495"/>
<evidence type="ECO:0000313" key="2">
    <source>
        <dbReference type="EMBL" id="KDO29539.1"/>
    </source>
</evidence>
<evidence type="ECO:0000313" key="3">
    <source>
        <dbReference type="Proteomes" id="UP000030745"/>
    </source>
</evidence>
<reference evidence="2 3" key="1">
    <citation type="journal article" date="2013" name="PLoS Genet.">
        <title>Distinctive expansion of potential virulence genes in the genome of the oomycete fish pathogen Saprolegnia parasitica.</title>
        <authorList>
            <person name="Jiang R.H."/>
            <person name="de Bruijn I."/>
            <person name="Haas B.J."/>
            <person name="Belmonte R."/>
            <person name="Lobach L."/>
            <person name="Christie J."/>
            <person name="van den Ackerveken G."/>
            <person name="Bottin A."/>
            <person name="Bulone V."/>
            <person name="Diaz-Moreno S.M."/>
            <person name="Dumas B."/>
            <person name="Fan L."/>
            <person name="Gaulin E."/>
            <person name="Govers F."/>
            <person name="Grenville-Briggs L.J."/>
            <person name="Horner N.R."/>
            <person name="Levin J.Z."/>
            <person name="Mammella M."/>
            <person name="Meijer H.J."/>
            <person name="Morris P."/>
            <person name="Nusbaum C."/>
            <person name="Oome S."/>
            <person name="Phillips A.J."/>
            <person name="van Rooyen D."/>
            <person name="Rzeszutek E."/>
            <person name="Saraiva M."/>
            <person name="Secombes C.J."/>
            <person name="Seidl M.F."/>
            <person name="Snel B."/>
            <person name="Stassen J.H."/>
            <person name="Sykes S."/>
            <person name="Tripathy S."/>
            <person name="van den Berg H."/>
            <person name="Vega-Arreguin J.C."/>
            <person name="Wawra S."/>
            <person name="Young S.K."/>
            <person name="Zeng Q."/>
            <person name="Dieguez-Uribeondo J."/>
            <person name="Russ C."/>
            <person name="Tyler B.M."/>
            <person name="van West P."/>
        </authorList>
    </citation>
    <scope>NUCLEOTIDE SEQUENCE [LARGE SCALE GENOMIC DNA]</scope>
    <source>
        <strain evidence="2 3">CBS 223.65</strain>
    </source>
</reference>
<dbReference type="RefSeq" id="XP_012199604.1">
    <property type="nucleotide sequence ID" value="XM_012344214.1"/>
</dbReference>